<reference evidence="1 2" key="1">
    <citation type="submission" date="2015-01" db="EMBL/GenBank/DDBJ databases">
        <title>Evolution of Trichinella species and genotypes.</title>
        <authorList>
            <person name="Korhonen P.K."/>
            <person name="Edoardo P."/>
            <person name="Giuseppe L.R."/>
            <person name="Gasser R.B."/>
        </authorList>
    </citation>
    <scope>NUCLEOTIDE SEQUENCE [LARGE SCALE GENOMIC DNA]</scope>
    <source>
        <strain evidence="1">ISS2496</strain>
    </source>
</reference>
<gene>
    <name evidence="1" type="ORF">T12_4428</name>
</gene>
<evidence type="ECO:0000313" key="2">
    <source>
        <dbReference type="Proteomes" id="UP000054783"/>
    </source>
</evidence>
<name>A0A0V1AH26_9BILA</name>
<protein>
    <submittedName>
        <fullName evidence="1">Uncharacterized protein</fullName>
    </submittedName>
</protein>
<comment type="caution">
    <text evidence="1">The sequence shown here is derived from an EMBL/GenBank/DDBJ whole genome shotgun (WGS) entry which is preliminary data.</text>
</comment>
<keyword evidence="2" id="KW-1185">Reference proteome</keyword>
<dbReference type="EMBL" id="JYDQ01000001">
    <property type="protein sequence ID" value="KRY23950.1"/>
    <property type="molecule type" value="Genomic_DNA"/>
</dbReference>
<accession>A0A0V1AH26</accession>
<sequence length="73" mass="8107">MPGLYLLKESTKLALSICCLDARLFGHAKFIKAILTKNVKAIIATWSFTLAATSAEFWVFFPAAKATPFWILV</sequence>
<evidence type="ECO:0000313" key="1">
    <source>
        <dbReference type="EMBL" id="KRY23950.1"/>
    </source>
</evidence>
<organism evidence="1 2">
    <name type="scientific">Trichinella patagoniensis</name>
    <dbReference type="NCBI Taxonomy" id="990121"/>
    <lineage>
        <taxon>Eukaryota</taxon>
        <taxon>Metazoa</taxon>
        <taxon>Ecdysozoa</taxon>
        <taxon>Nematoda</taxon>
        <taxon>Enoplea</taxon>
        <taxon>Dorylaimia</taxon>
        <taxon>Trichinellida</taxon>
        <taxon>Trichinellidae</taxon>
        <taxon>Trichinella</taxon>
    </lineage>
</organism>
<dbReference type="AlphaFoldDB" id="A0A0V1AH26"/>
<dbReference type="Proteomes" id="UP000054783">
    <property type="component" value="Unassembled WGS sequence"/>
</dbReference>
<proteinExistence type="predicted"/>